<evidence type="ECO:0000313" key="2">
    <source>
        <dbReference type="Proteomes" id="UP000297280"/>
    </source>
</evidence>
<organism evidence="1 2">
    <name type="scientific">Botrytis porri</name>
    <dbReference type="NCBI Taxonomy" id="87229"/>
    <lineage>
        <taxon>Eukaryota</taxon>
        <taxon>Fungi</taxon>
        <taxon>Dikarya</taxon>
        <taxon>Ascomycota</taxon>
        <taxon>Pezizomycotina</taxon>
        <taxon>Leotiomycetes</taxon>
        <taxon>Helotiales</taxon>
        <taxon>Sclerotiniaceae</taxon>
        <taxon>Botrytis</taxon>
    </lineage>
</organism>
<name>A0A4Z1KYY3_9HELO</name>
<comment type="caution">
    <text evidence="1">The sequence shown here is derived from an EMBL/GenBank/DDBJ whole genome shotgun (WGS) entry which is preliminary data.</text>
</comment>
<reference evidence="1 2" key="1">
    <citation type="submission" date="2017-12" db="EMBL/GenBank/DDBJ databases">
        <title>Comparative genomics of Botrytis spp.</title>
        <authorList>
            <person name="Valero-Jimenez C.A."/>
            <person name="Tapia P."/>
            <person name="Veloso J."/>
            <person name="Silva-Moreno E."/>
            <person name="Staats M."/>
            <person name="Valdes J.H."/>
            <person name="Van Kan J.A.L."/>
        </authorList>
    </citation>
    <scope>NUCLEOTIDE SEQUENCE [LARGE SCALE GENOMIC DNA]</scope>
    <source>
        <strain evidence="1 2">MUCL3349</strain>
    </source>
</reference>
<sequence>MNVFPSTCLFQCPFTFNATLLIPYGVAGIGMSPMTPILATAVNKATKTRSGDIKRRGRVA</sequence>
<dbReference type="AlphaFoldDB" id="A0A4Z1KYY3"/>
<evidence type="ECO:0000313" key="1">
    <source>
        <dbReference type="EMBL" id="TGO89795.1"/>
    </source>
</evidence>
<dbReference type="EMBL" id="PQXO01000093">
    <property type="protein sequence ID" value="TGO89795.1"/>
    <property type="molecule type" value="Genomic_DNA"/>
</dbReference>
<gene>
    <name evidence="1" type="ORF">BPOR_0093g00060</name>
</gene>
<protein>
    <submittedName>
        <fullName evidence="1">Uncharacterized protein</fullName>
    </submittedName>
</protein>
<dbReference type="Proteomes" id="UP000297280">
    <property type="component" value="Unassembled WGS sequence"/>
</dbReference>
<accession>A0A4Z1KYY3</accession>
<keyword evidence="2" id="KW-1185">Reference proteome</keyword>
<proteinExistence type="predicted"/>